<sequence length="270" mass="27381">MRLRSIAISLFAAVAATGVALSPASADPVAAAGKYVALGDSYASGTGAGDYGDSGGCKRSANSYAQLWANANAPSAFDFVACSGAVTSDVLANQVGALTADTELVTISIGGNDAGFADVMTDCNLGSDDSCVARNQEAQNFARAELPGRLDSVYTEISGRAPGAQVVVLGYPHIYQLEGDCNVGLSETKRAAINGSADVLAEVVSARAGAFGFTFVDGRSAFAGHEICSSGDWWLNSVTFPIDESYHPNAAGHSGGYYAALSAVAQPAVA</sequence>
<dbReference type="AlphaFoldDB" id="A0A7W7PZD0"/>
<name>A0A7W7PZD0_9PSEU</name>
<dbReference type="Proteomes" id="UP000520767">
    <property type="component" value="Unassembled WGS sequence"/>
</dbReference>
<dbReference type="RefSeq" id="WP_184808346.1">
    <property type="nucleotide sequence ID" value="NZ_JACHJQ010000001.1"/>
</dbReference>
<gene>
    <name evidence="5" type="ORF">FHR82_000249</name>
</gene>
<proteinExistence type="predicted"/>
<dbReference type="CDD" id="cd01823">
    <property type="entry name" value="SEST_like"/>
    <property type="match status" value="1"/>
</dbReference>
<dbReference type="InterPro" id="IPR013830">
    <property type="entry name" value="SGNH_hydro"/>
</dbReference>
<evidence type="ECO:0000256" key="3">
    <source>
        <dbReference type="SAM" id="SignalP"/>
    </source>
</evidence>
<dbReference type="Gene3D" id="3.40.50.1110">
    <property type="entry name" value="SGNH hydrolase"/>
    <property type="match status" value="1"/>
</dbReference>
<protein>
    <submittedName>
        <fullName evidence="5">Lysophospholipase L1-like esterase</fullName>
    </submittedName>
</protein>
<evidence type="ECO:0000313" key="6">
    <source>
        <dbReference type="Proteomes" id="UP000520767"/>
    </source>
</evidence>
<dbReference type="InterPro" id="IPR037460">
    <property type="entry name" value="SEST-like"/>
</dbReference>
<feature type="disulfide bond" evidence="2">
    <location>
        <begin position="57"/>
        <end position="82"/>
    </location>
</feature>
<keyword evidence="6" id="KW-1185">Reference proteome</keyword>
<comment type="caution">
    <text evidence="5">The sequence shown here is derived from an EMBL/GenBank/DDBJ whole genome shotgun (WGS) entry which is preliminary data.</text>
</comment>
<feature type="disulfide bond" evidence="2">
    <location>
        <begin position="123"/>
        <end position="131"/>
    </location>
</feature>
<evidence type="ECO:0000313" key="5">
    <source>
        <dbReference type="EMBL" id="MBB4904039.1"/>
    </source>
</evidence>
<dbReference type="PANTHER" id="PTHR37981:SF1">
    <property type="entry name" value="SGNH HYDROLASE-TYPE ESTERASE DOMAIN-CONTAINING PROTEIN"/>
    <property type="match status" value="1"/>
</dbReference>
<dbReference type="SUPFAM" id="SSF52266">
    <property type="entry name" value="SGNH hydrolase"/>
    <property type="match status" value="1"/>
</dbReference>
<dbReference type="PANTHER" id="PTHR37981">
    <property type="entry name" value="LIPASE 2"/>
    <property type="match status" value="1"/>
</dbReference>
<feature type="domain" description="SGNH hydrolase-type esterase" evidence="4">
    <location>
        <begin position="37"/>
        <end position="253"/>
    </location>
</feature>
<evidence type="ECO:0000256" key="2">
    <source>
        <dbReference type="PIRSR" id="PIRSR637460-2"/>
    </source>
</evidence>
<feature type="active site" description="Nucleophile" evidence="1">
    <location>
        <position position="41"/>
    </location>
</feature>
<evidence type="ECO:0000256" key="1">
    <source>
        <dbReference type="PIRSR" id="PIRSR637460-1"/>
    </source>
</evidence>
<dbReference type="GO" id="GO:0004806">
    <property type="term" value="F:triacylglycerol lipase activity"/>
    <property type="evidence" value="ECO:0007669"/>
    <property type="project" value="TreeGrafter"/>
</dbReference>
<evidence type="ECO:0000259" key="4">
    <source>
        <dbReference type="Pfam" id="PF13472"/>
    </source>
</evidence>
<keyword evidence="3" id="KW-0732">Signal</keyword>
<dbReference type="GO" id="GO:0019433">
    <property type="term" value="P:triglyceride catabolic process"/>
    <property type="evidence" value="ECO:0007669"/>
    <property type="project" value="TreeGrafter"/>
</dbReference>
<organism evidence="5 6">
    <name type="scientific">Actinophytocola algeriensis</name>
    <dbReference type="NCBI Taxonomy" id="1768010"/>
    <lineage>
        <taxon>Bacteria</taxon>
        <taxon>Bacillati</taxon>
        <taxon>Actinomycetota</taxon>
        <taxon>Actinomycetes</taxon>
        <taxon>Pseudonocardiales</taxon>
        <taxon>Pseudonocardiaceae</taxon>
    </lineage>
</organism>
<feature type="disulfide bond" evidence="2">
    <location>
        <begin position="181"/>
        <end position="228"/>
    </location>
</feature>
<feature type="chain" id="PRO_5038533290" evidence="3">
    <location>
        <begin position="27"/>
        <end position="270"/>
    </location>
</feature>
<feature type="signal peptide" evidence="3">
    <location>
        <begin position="1"/>
        <end position="26"/>
    </location>
</feature>
<dbReference type="InterPro" id="IPR036514">
    <property type="entry name" value="SGNH_hydro_sf"/>
</dbReference>
<reference evidence="5 6" key="1">
    <citation type="submission" date="2020-08" db="EMBL/GenBank/DDBJ databases">
        <title>Genomic Encyclopedia of Type Strains, Phase III (KMG-III): the genomes of soil and plant-associated and newly described type strains.</title>
        <authorList>
            <person name="Whitman W."/>
        </authorList>
    </citation>
    <scope>NUCLEOTIDE SEQUENCE [LARGE SCALE GENOMIC DNA]</scope>
    <source>
        <strain evidence="5 6">CECT 8960</strain>
    </source>
</reference>
<accession>A0A7W7PZD0</accession>
<keyword evidence="2" id="KW-1015">Disulfide bond</keyword>
<dbReference type="Pfam" id="PF13472">
    <property type="entry name" value="Lipase_GDSL_2"/>
    <property type="match status" value="1"/>
</dbReference>
<feature type="active site" evidence="1">
    <location>
        <position position="247"/>
    </location>
</feature>
<dbReference type="EMBL" id="JACHJQ010000001">
    <property type="protein sequence ID" value="MBB4904039.1"/>
    <property type="molecule type" value="Genomic_DNA"/>
</dbReference>